<gene>
    <name evidence="6" type="ORF">GAYE_SCF03G2275</name>
</gene>
<dbReference type="PANTHER" id="PTHR23253">
    <property type="entry name" value="EUKARYOTIC TRANSLATION INITIATION FACTOR 4 GAMMA"/>
    <property type="match status" value="1"/>
</dbReference>
<name>A0AAV9IAF1_9RHOD</name>
<evidence type="ECO:0000256" key="1">
    <source>
        <dbReference type="ARBA" id="ARBA00005775"/>
    </source>
</evidence>
<dbReference type="Pfam" id="PF02847">
    <property type="entry name" value="MA3"/>
    <property type="match status" value="1"/>
</dbReference>
<feature type="region of interest" description="Disordered" evidence="4">
    <location>
        <begin position="796"/>
        <end position="823"/>
    </location>
</feature>
<evidence type="ECO:0000259" key="5">
    <source>
        <dbReference type="PROSITE" id="PS51366"/>
    </source>
</evidence>
<feature type="compositionally biased region" description="Polar residues" evidence="4">
    <location>
        <begin position="419"/>
        <end position="428"/>
    </location>
</feature>
<dbReference type="Gene3D" id="1.25.40.180">
    <property type="match status" value="3"/>
</dbReference>
<feature type="compositionally biased region" description="Basic and acidic residues" evidence="4">
    <location>
        <begin position="950"/>
        <end position="978"/>
    </location>
</feature>
<feature type="compositionally biased region" description="Polar residues" evidence="4">
    <location>
        <begin position="97"/>
        <end position="107"/>
    </location>
</feature>
<dbReference type="SMART" id="SM00543">
    <property type="entry name" value="MIF4G"/>
    <property type="match status" value="1"/>
</dbReference>
<comment type="caution">
    <text evidence="6">The sequence shown here is derived from an EMBL/GenBank/DDBJ whole genome shotgun (WGS) entry which is preliminary data.</text>
</comment>
<sequence length="1506" mass="167007">MHSETSRRGGTEEHYFPRDQFSGEDSVLLTFGTFEGDSTSSHENVKEEQGKVEKQSSPLGETVASVDPAKGDSQSLSPGFDLGRSQRTATPEEAETRPSSQVVQRASPNRPVTKEGPHNVPQFKLTPHNIPKDMQRTSSAPPNPAEVGKLPPFVPDRFQHYIRSPYLYAGDASYGQPVASSLSIPVAYGTPAGQESPMFGQAVPQGAGYNLYGPSQPNAFVNQHNYGAYSPNNQSFDPSQRQSTVPVNRSGVVVPPKREKKRIPIIDPNTKQEIDLSAEALEKEKKRTSAASSPQNTSRDPAKADSTATTSQDVSKDSSLQTSKLDADTFVLKQEESDKLKSSTHADETTTAEEKNGSVTDTEVASKGAMKETEKVSGIQEKESDAVLSHSMDKNTRIESVSSLRSDISETSTEHVQDDNTLSKTEAEEQQVSLFETEKEAGTCTSEKEVPAPVKGEECMSSCTNVELNEAFSQQKEETSDQATSPRRMRHAVRGGKAITNRGPIHRDLESNVSDQNILNEKVDEGIVDGEVFENSVMVKTRFQYTPEFLKDLEPAGSLVSFDEKTQDDIQRLTGLSSKGSQSKKQGGFDKLSKNIFPGSNMSGPPPGFGAKSVYSKDSYDLGRARNRSVPAPSSTSASAKGRSYTGKELSDLRGTKVAAPDMRIIQAAQTWKHRRENEDEFTKKIYTVRSILNKLTYEKFDRLYEQILDVKIDSPDLLEGIVSEIFDKALLEPNFGPMYAELCSRLSVSMQRMLDDSADGGFRDESGKKVTFKGILLKKCQTEFERFAKCESSSKKSETASKEEGASAETSEKSDSVVGAEEEEERLKMKRRMIGNIKFIGELFKKDMISQRVIKEDCIPRLFSLSLVSNPEEDDLESLCKLLTSVGAKLDSNPENRPMLDQCFQTLDKFRLAVKLPSRIRFMILDLLDLRKNNWVERRQEAQAKTIGEIHADAQKEERAKSQASRERMLSSRDRKSMSGASYAPRMTMHMGTSSPRNSGVSQRVEASWEKLGSKRPELREVELGTVRLGPSGGILSMAGGARGWKTDSASSDVRRTEAHNTAPDTRPKSILTHTPSAAMESSEGSNTNADIAQEEESEISGLNESKALSPEAFSRRLKSILDEYHSLKDSKEAVESLKEIPQANLEMFVYQFIQVALESRTAVRNDAVSLFTLAKDIITPEIVKSGFVSVIEMLDDLDIDDPHASDFVASLVGRAAALGMLTDPSQDSADFGLNFLQDNLTKVRDSTRRLKFVILIFKEFRSALRDIYQDDSLSRTLQAVKSSGLDLERLSSEWNSRYSLYSLLKRLDASYLCLGGVLRNMLSPSEEGSELESAEKLLQILDGLDHEVKDSTEIVSILGSLYFELLHLVWTSERAEDTKLSHMTRKSQICEAALGQLLDQNVDKQLMLIITAQQFCYERSYPLVQTCEEGNERGELKQSALIKLFFEQLLKSKIVSLEAFWNWKEDLVLTQQMGKGQALIQTNEWFSGLSGLNGNNTDEEEPTL</sequence>
<feature type="compositionally biased region" description="Low complexity" evidence="4">
    <location>
        <begin position="577"/>
        <end position="586"/>
    </location>
</feature>
<feature type="compositionally biased region" description="Polar residues" evidence="4">
    <location>
        <begin position="226"/>
        <end position="247"/>
    </location>
</feature>
<evidence type="ECO:0000256" key="4">
    <source>
        <dbReference type="SAM" id="MobiDB-lite"/>
    </source>
</evidence>
<feature type="compositionally biased region" description="Basic and acidic residues" evidence="4">
    <location>
        <begin position="43"/>
        <end position="54"/>
    </location>
</feature>
<accession>A0AAV9IAF1</accession>
<feature type="compositionally biased region" description="Polar residues" evidence="4">
    <location>
        <begin position="306"/>
        <end position="321"/>
    </location>
</feature>
<dbReference type="InterPro" id="IPR003890">
    <property type="entry name" value="MIF4G-like_typ-3"/>
</dbReference>
<feature type="region of interest" description="Disordered" evidence="4">
    <location>
        <begin position="1041"/>
        <end position="1107"/>
    </location>
</feature>
<feature type="compositionally biased region" description="Basic and acidic residues" evidence="4">
    <location>
        <begin position="1"/>
        <end position="17"/>
    </location>
</feature>
<feature type="region of interest" description="Disordered" evidence="4">
    <location>
        <begin position="573"/>
        <end position="653"/>
    </location>
</feature>
<reference evidence="6 7" key="1">
    <citation type="submission" date="2022-07" db="EMBL/GenBank/DDBJ databases">
        <title>Genome-wide signatures of adaptation to extreme environments.</title>
        <authorList>
            <person name="Cho C.H."/>
            <person name="Yoon H.S."/>
        </authorList>
    </citation>
    <scope>NUCLEOTIDE SEQUENCE [LARGE SCALE GENOMIC DNA]</scope>
    <source>
        <strain evidence="6 7">108.79 E11</strain>
    </source>
</reference>
<protein>
    <recommendedName>
        <fullName evidence="5">MI domain-containing protein</fullName>
    </recommendedName>
</protein>
<dbReference type="GO" id="GO:0003729">
    <property type="term" value="F:mRNA binding"/>
    <property type="evidence" value="ECO:0007669"/>
    <property type="project" value="TreeGrafter"/>
</dbReference>
<feature type="domain" description="MI" evidence="5">
    <location>
        <begin position="1114"/>
        <end position="1233"/>
    </location>
</feature>
<dbReference type="Proteomes" id="UP001300502">
    <property type="component" value="Unassembled WGS sequence"/>
</dbReference>
<feature type="compositionally biased region" description="Polar residues" evidence="4">
    <location>
        <begin position="992"/>
        <end position="1003"/>
    </location>
</feature>
<dbReference type="EMBL" id="JANCYU010000023">
    <property type="protein sequence ID" value="KAK4524375.1"/>
    <property type="molecule type" value="Genomic_DNA"/>
</dbReference>
<comment type="similarity">
    <text evidence="1">Belongs to the eukaryotic initiation factor 4G family.</text>
</comment>
<feature type="compositionally biased region" description="Basic and acidic residues" evidence="4">
    <location>
        <begin position="796"/>
        <end position="816"/>
    </location>
</feature>
<feature type="region of interest" description="Disordered" evidence="4">
    <location>
        <begin position="950"/>
        <end position="1004"/>
    </location>
</feature>
<evidence type="ECO:0000256" key="2">
    <source>
        <dbReference type="ARBA" id="ARBA00022540"/>
    </source>
</evidence>
<dbReference type="InterPro" id="IPR003891">
    <property type="entry name" value="Initiation_fac_eIF4g_MI"/>
</dbReference>
<keyword evidence="7" id="KW-1185">Reference proteome</keyword>
<evidence type="ECO:0000256" key="3">
    <source>
        <dbReference type="ARBA" id="ARBA00022917"/>
    </source>
</evidence>
<feature type="compositionally biased region" description="Basic and acidic residues" evidence="4">
    <location>
        <begin position="369"/>
        <end position="397"/>
    </location>
</feature>
<feature type="region of interest" description="Disordered" evidence="4">
    <location>
        <begin position="473"/>
        <end position="492"/>
    </location>
</feature>
<dbReference type="InterPro" id="IPR016024">
    <property type="entry name" value="ARM-type_fold"/>
</dbReference>
<feature type="compositionally biased region" description="Polar residues" evidence="4">
    <location>
        <begin position="398"/>
        <end position="411"/>
    </location>
</feature>
<evidence type="ECO:0000313" key="7">
    <source>
        <dbReference type="Proteomes" id="UP001300502"/>
    </source>
</evidence>
<feature type="compositionally biased region" description="Low complexity" evidence="4">
    <location>
        <begin position="629"/>
        <end position="640"/>
    </location>
</feature>
<dbReference type="PROSITE" id="PS51366">
    <property type="entry name" value="MI"/>
    <property type="match status" value="1"/>
</dbReference>
<feature type="region of interest" description="Disordered" evidence="4">
    <location>
        <begin position="226"/>
        <end position="321"/>
    </location>
</feature>
<dbReference type="GO" id="GO:0003743">
    <property type="term" value="F:translation initiation factor activity"/>
    <property type="evidence" value="ECO:0007669"/>
    <property type="project" value="UniProtKB-KW"/>
</dbReference>
<feature type="compositionally biased region" description="Polar residues" evidence="4">
    <location>
        <begin position="289"/>
        <end position="299"/>
    </location>
</feature>
<keyword evidence="3" id="KW-0648">Protein biosynthesis</keyword>
<dbReference type="SUPFAM" id="SSF48371">
    <property type="entry name" value="ARM repeat"/>
    <property type="match status" value="2"/>
</dbReference>
<dbReference type="SMART" id="SM00544">
    <property type="entry name" value="MA3"/>
    <property type="match status" value="1"/>
</dbReference>
<feature type="compositionally biased region" description="Basic and acidic residues" evidence="4">
    <location>
        <begin position="270"/>
        <end position="287"/>
    </location>
</feature>
<dbReference type="Pfam" id="PF02854">
    <property type="entry name" value="MIF4G"/>
    <property type="match status" value="1"/>
</dbReference>
<feature type="region of interest" description="Disordered" evidence="4">
    <location>
        <begin position="336"/>
        <end position="428"/>
    </location>
</feature>
<dbReference type="GO" id="GO:0016281">
    <property type="term" value="C:eukaryotic translation initiation factor 4F complex"/>
    <property type="evidence" value="ECO:0007669"/>
    <property type="project" value="TreeGrafter"/>
</dbReference>
<dbReference type="PANTHER" id="PTHR23253:SF9">
    <property type="entry name" value="EUKARYOTIC TRANSLATION INITIATION FACTOR 4 GAMMA 2"/>
    <property type="match status" value="1"/>
</dbReference>
<feature type="compositionally biased region" description="Basic and acidic residues" evidence="4">
    <location>
        <begin position="336"/>
        <end position="356"/>
    </location>
</feature>
<feature type="region of interest" description="Disordered" evidence="4">
    <location>
        <begin position="1"/>
        <end position="153"/>
    </location>
</feature>
<evidence type="ECO:0000313" key="6">
    <source>
        <dbReference type="EMBL" id="KAK4524375.1"/>
    </source>
</evidence>
<organism evidence="6 7">
    <name type="scientific">Galdieria yellowstonensis</name>
    <dbReference type="NCBI Taxonomy" id="3028027"/>
    <lineage>
        <taxon>Eukaryota</taxon>
        <taxon>Rhodophyta</taxon>
        <taxon>Bangiophyceae</taxon>
        <taxon>Galdieriales</taxon>
        <taxon>Galdieriaceae</taxon>
        <taxon>Galdieria</taxon>
    </lineage>
</organism>
<keyword evidence="2" id="KW-0396">Initiation factor</keyword>
<proteinExistence type="inferred from homology"/>